<accession>R0KS94</accession>
<organism evidence="1 2">
    <name type="scientific">Nosema bombycis (strain CQ1 / CVCC 102059)</name>
    <name type="common">Microsporidian parasite</name>
    <name type="synonym">Pebrine of silkworm</name>
    <dbReference type="NCBI Taxonomy" id="578461"/>
    <lineage>
        <taxon>Eukaryota</taxon>
        <taxon>Fungi</taxon>
        <taxon>Fungi incertae sedis</taxon>
        <taxon>Microsporidia</taxon>
        <taxon>Nosematidae</taxon>
        <taxon>Nosema</taxon>
    </lineage>
</organism>
<proteinExistence type="predicted"/>
<reference evidence="1 2" key="1">
    <citation type="journal article" date="2013" name="BMC Genomics">
        <title>Comparative genomics of parasitic silkworm microsporidia reveal an association between genome expansion and host adaptation.</title>
        <authorList>
            <person name="Pan G."/>
            <person name="Xu J."/>
            <person name="Li T."/>
            <person name="Xia Q."/>
            <person name="Liu S.L."/>
            <person name="Zhang G."/>
            <person name="Li S."/>
            <person name="Li C."/>
            <person name="Liu H."/>
            <person name="Yang L."/>
            <person name="Liu T."/>
            <person name="Zhang X."/>
            <person name="Wu Z."/>
            <person name="Fan W."/>
            <person name="Dang X."/>
            <person name="Xiang H."/>
            <person name="Tao M."/>
            <person name="Li Y."/>
            <person name="Hu J."/>
            <person name="Li Z."/>
            <person name="Lin L."/>
            <person name="Luo J."/>
            <person name="Geng L."/>
            <person name="Wang L."/>
            <person name="Long M."/>
            <person name="Wan Y."/>
            <person name="He N."/>
            <person name="Zhang Z."/>
            <person name="Lu C."/>
            <person name="Keeling P.J."/>
            <person name="Wang J."/>
            <person name="Xiang Z."/>
            <person name="Zhou Z."/>
        </authorList>
    </citation>
    <scope>NUCLEOTIDE SEQUENCE [LARGE SCALE GENOMIC DNA]</scope>
    <source>
        <strain evidence="2">CQ1 / CVCC 102059</strain>
    </source>
</reference>
<evidence type="ECO:0000313" key="2">
    <source>
        <dbReference type="Proteomes" id="UP000016927"/>
    </source>
</evidence>
<dbReference type="Proteomes" id="UP000016927">
    <property type="component" value="Unassembled WGS sequence"/>
</dbReference>
<dbReference type="EMBL" id="KB909106">
    <property type="protein sequence ID" value="EOB13087.1"/>
    <property type="molecule type" value="Genomic_DNA"/>
</dbReference>
<name>R0KS94_NOSB1</name>
<dbReference type="AlphaFoldDB" id="R0KS94"/>
<dbReference type="VEuPathDB" id="MicrosporidiaDB:NBO_198g0001"/>
<dbReference type="HOGENOM" id="CLU_3143512_0_0_1"/>
<keyword evidence="2" id="KW-1185">Reference proteome</keyword>
<sequence>MGIFKRIICINFYHILLHLPPIHPLHTLPSLPPPIIMPNKSLVKHPSPL</sequence>
<evidence type="ECO:0000313" key="1">
    <source>
        <dbReference type="EMBL" id="EOB13087.1"/>
    </source>
</evidence>
<gene>
    <name evidence="1" type="ORF">NBO_198g0001</name>
</gene>
<protein>
    <submittedName>
        <fullName evidence="1">Uncharacterized protein</fullName>
    </submittedName>
</protein>